<comment type="caution">
    <text evidence="1">The sequence shown here is derived from an EMBL/GenBank/DDBJ whole genome shotgun (WGS) entry which is preliminary data.</text>
</comment>
<protein>
    <submittedName>
        <fullName evidence="1">Uncharacterized protein</fullName>
    </submittedName>
</protein>
<dbReference type="InterPro" id="IPR038314">
    <property type="entry name" value="T6SS_sf"/>
</dbReference>
<gene>
    <name evidence="1" type="ORF">J3495_15150</name>
</gene>
<proteinExistence type="predicted"/>
<reference evidence="1 2" key="1">
    <citation type="submission" date="2021-03" db="EMBL/GenBank/DDBJ databases">
        <title>Flavobacterium Flabelliformis Sp. Nov. And Flavobacterium Geliluteum Sp. Nov., Two Novel Multidrug Resistant Psychrophilic Species Isolated From Antarctica.</title>
        <authorList>
            <person name="Kralova S."/>
            <person name="Busse H.J."/>
            <person name="Bezdicek M."/>
            <person name="Nykrynova M."/>
            <person name="Kroupova E."/>
            <person name="Krsek D."/>
            <person name="Sedlacek I."/>
        </authorList>
    </citation>
    <scope>NUCLEOTIDE SEQUENCE [LARGE SCALE GENOMIC DNA]</scope>
    <source>
        <strain evidence="1 2">P7388</strain>
    </source>
</reference>
<organism evidence="1 2">
    <name type="scientific">Flavobacterium geliluteum</name>
    <dbReference type="NCBI Taxonomy" id="2816120"/>
    <lineage>
        <taxon>Bacteria</taxon>
        <taxon>Pseudomonadati</taxon>
        <taxon>Bacteroidota</taxon>
        <taxon>Flavobacteriia</taxon>
        <taxon>Flavobacteriales</taxon>
        <taxon>Flavobacteriaceae</taxon>
        <taxon>Flavobacterium</taxon>
    </lineage>
</organism>
<dbReference type="RefSeq" id="WP_210667380.1">
    <property type="nucleotide sequence ID" value="NZ_JAGFBV010000026.1"/>
</dbReference>
<dbReference type="AlphaFoldDB" id="A0A940X6Z4"/>
<dbReference type="Proteomes" id="UP000675047">
    <property type="component" value="Unassembled WGS sequence"/>
</dbReference>
<keyword evidence="2" id="KW-1185">Reference proteome</keyword>
<dbReference type="Gene3D" id="1.20.120.1620">
    <property type="match status" value="1"/>
</dbReference>
<sequence length="133" mass="15318">MKNIVILLLCFCSCGKGNYQTFDYNKSKNPWITAYKDNVFFACLKESYKNDSIFILIEEKDALNPYDGLSLDDLNETKKLGSNIIKNIPEPIMCENCKEGVNYYMSNCLHYYNSKELDSIAKKAYGEYKKVGL</sequence>
<accession>A0A940X6Z4</accession>
<dbReference type="EMBL" id="JAGFBV010000026">
    <property type="protein sequence ID" value="MBP4139413.1"/>
    <property type="molecule type" value="Genomic_DNA"/>
</dbReference>
<evidence type="ECO:0000313" key="2">
    <source>
        <dbReference type="Proteomes" id="UP000675047"/>
    </source>
</evidence>
<name>A0A940X6Z4_9FLAO</name>
<evidence type="ECO:0000313" key="1">
    <source>
        <dbReference type="EMBL" id="MBP4139413.1"/>
    </source>
</evidence>